<dbReference type="EMBL" id="QNUL01000022">
    <property type="protein sequence ID" value="REA58200.1"/>
    <property type="molecule type" value="Genomic_DNA"/>
</dbReference>
<dbReference type="InterPro" id="IPR036890">
    <property type="entry name" value="HATPase_C_sf"/>
</dbReference>
<proteinExistence type="predicted"/>
<accession>A0A3D8Y616</accession>
<reference evidence="3 4" key="1">
    <citation type="submission" date="2018-07" db="EMBL/GenBank/DDBJ databases">
        <title>Dyadobacter roseus sp. nov., isolated from rose rhizosphere soil.</title>
        <authorList>
            <person name="Chen L."/>
        </authorList>
    </citation>
    <scope>NUCLEOTIDE SEQUENCE [LARGE SCALE GENOMIC DNA]</scope>
    <source>
        <strain evidence="3 4">RS19</strain>
    </source>
</reference>
<feature type="transmembrane region" description="Helical" evidence="1">
    <location>
        <begin position="55"/>
        <end position="76"/>
    </location>
</feature>
<evidence type="ECO:0000313" key="4">
    <source>
        <dbReference type="Proteomes" id="UP000256373"/>
    </source>
</evidence>
<evidence type="ECO:0000256" key="1">
    <source>
        <dbReference type="SAM" id="Phobius"/>
    </source>
</evidence>
<dbReference type="PANTHER" id="PTHR34220">
    <property type="entry name" value="SENSOR HISTIDINE KINASE YPDA"/>
    <property type="match status" value="1"/>
</dbReference>
<keyword evidence="1" id="KW-1133">Transmembrane helix</keyword>
<evidence type="ECO:0000313" key="3">
    <source>
        <dbReference type="EMBL" id="REA58200.1"/>
    </source>
</evidence>
<keyword evidence="1" id="KW-0472">Membrane</keyword>
<name>A0A3D8Y616_9BACT</name>
<feature type="transmembrane region" description="Helical" evidence="1">
    <location>
        <begin position="88"/>
        <end position="111"/>
    </location>
</feature>
<dbReference type="OrthoDB" id="923300at2"/>
<sequence length="384" mass="44753">MDRHAQHFPVRYMLNPQSRSERVGYHLGFWVVFILFHLLYFAGSEEKIYFETSWVISYAVFYLRFVPVYYLTVAIFGYLKERYFGKSLIVLTGVSMVLLMHAANVGVFFLLDQFYGLAVLSPSFDHFGHMYLRPPGENKFDDWSMLLIYDVTEMQLLFLPVGLKMMQFGFREQLEKKDLLTEKLKNDLATLQSQPAPHFILNTLNSVQAELLPVSEKAAEYVVKLTEIYRFTLYEASAEMIDLQREWDVLLRFTELEADRFQHRLKLTVRQNGQIPKSAQIPTLILFTLMENAFKHGVYSTIEDCWVYIELNVTADKLSFKISNSKPVQYFNADNPNNSGIGLNNVQQRLELSVKNEYTIKQQDDEQQYSIELSLPLRSEQSPG</sequence>
<comment type="caution">
    <text evidence="3">The sequence shown here is derived from an EMBL/GenBank/DDBJ whole genome shotgun (WGS) entry which is preliminary data.</text>
</comment>
<dbReference type="Pfam" id="PF06580">
    <property type="entry name" value="His_kinase"/>
    <property type="match status" value="1"/>
</dbReference>
<dbReference type="GO" id="GO:0000155">
    <property type="term" value="F:phosphorelay sensor kinase activity"/>
    <property type="evidence" value="ECO:0007669"/>
    <property type="project" value="InterPro"/>
</dbReference>
<feature type="domain" description="Signal transduction histidine kinase internal region" evidence="2">
    <location>
        <begin position="188"/>
        <end position="265"/>
    </location>
</feature>
<dbReference type="Gene3D" id="3.30.565.10">
    <property type="entry name" value="Histidine kinase-like ATPase, C-terminal domain"/>
    <property type="match status" value="1"/>
</dbReference>
<dbReference type="GO" id="GO:0016020">
    <property type="term" value="C:membrane"/>
    <property type="evidence" value="ECO:0007669"/>
    <property type="project" value="InterPro"/>
</dbReference>
<organism evidence="3 4">
    <name type="scientific">Dyadobacter luteus</name>
    <dbReference type="NCBI Taxonomy" id="2259619"/>
    <lineage>
        <taxon>Bacteria</taxon>
        <taxon>Pseudomonadati</taxon>
        <taxon>Bacteroidota</taxon>
        <taxon>Cytophagia</taxon>
        <taxon>Cytophagales</taxon>
        <taxon>Spirosomataceae</taxon>
        <taxon>Dyadobacter</taxon>
    </lineage>
</organism>
<dbReference type="Proteomes" id="UP000256373">
    <property type="component" value="Unassembled WGS sequence"/>
</dbReference>
<protein>
    <recommendedName>
        <fullName evidence="2">Signal transduction histidine kinase internal region domain-containing protein</fullName>
    </recommendedName>
</protein>
<gene>
    <name evidence="3" type="ORF">DSL64_21570</name>
</gene>
<keyword evidence="1" id="KW-0812">Transmembrane</keyword>
<dbReference type="RefSeq" id="WP_115833016.1">
    <property type="nucleotide sequence ID" value="NZ_QNUL01000022.1"/>
</dbReference>
<feature type="transmembrane region" description="Helical" evidence="1">
    <location>
        <begin position="23"/>
        <end position="43"/>
    </location>
</feature>
<dbReference type="SUPFAM" id="SSF55874">
    <property type="entry name" value="ATPase domain of HSP90 chaperone/DNA topoisomerase II/histidine kinase"/>
    <property type="match status" value="1"/>
</dbReference>
<evidence type="ECO:0000259" key="2">
    <source>
        <dbReference type="Pfam" id="PF06580"/>
    </source>
</evidence>
<dbReference type="InterPro" id="IPR010559">
    <property type="entry name" value="Sig_transdc_His_kin_internal"/>
</dbReference>
<dbReference type="InterPro" id="IPR050640">
    <property type="entry name" value="Bact_2-comp_sensor_kinase"/>
</dbReference>
<dbReference type="PANTHER" id="PTHR34220:SF7">
    <property type="entry name" value="SENSOR HISTIDINE KINASE YPDA"/>
    <property type="match status" value="1"/>
</dbReference>
<keyword evidence="4" id="KW-1185">Reference proteome</keyword>
<dbReference type="AlphaFoldDB" id="A0A3D8Y616"/>